<dbReference type="SUPFAM" id="SSF75005">
    <property type="entry name" value="Arabinanase/levansucrase/invertase"/>
    <property type="match status" value="1"/>
</dbReference>
<keyword evidence="5" id="KW-0378">Hydrolase</keyword>
<dbReference type="GO" id="GO:0005975">
    <property type="term" value="P:carbohydrate metabolic process"/>
    <property type="evidence" value="ECO:0007669"/>
    <property type="project" value="InterPro"/>
</dbReference>
<dbReference type="InterPro" id="IPR025972">
    <property type="entry name" value="BetaGal_dom3"/>
</dbReference>
<dbReference type="Gene3D" id="2.115.10.20">
    <property type="entry name" value="Glycosyl hydrolase domain, family 43"/>
    <property type="match status" value="1"/>
</dbReference>
<dbReference type="PANTHER" id="PTHR23421">
    <property type="entry name" value="BETA-GALACTOSIDASE RELATED"/>
    <property type="match status" value="1"/>
</dbReference>
<protein>
    <recommendedName>
        <fullName evidence="3">beta-galactosidase</fullName>
        <ecNumber evidence="3">3.2.1.23</ecNumber>
    </recommendedName>
</protein>
<keyword evidence="4" id="KW-0732">Signal</keyword>
<comment type="caution">
    <text evidence="10">The sequence shown here is derived from an EMBL/GenBank/DDBJ whole genome shotgun (WGS) entry which is preliminary data.</text>
</comment>
<dbReference type="EMBL" id="SACR01000006">
    <property type="protein sequence ID" value="RVU43942.1"/>
    <property type="molecule type" value="Genomic_DNA"/>
</dbReference>
<dbReference type="Gene3D" id="3.20.20.80">
    <property type="entry name" value="Glycosidases"/>
    <property type="match status" value="1"/>
</dbReference>
<evidence type="ECO:0000256" key="5">
    <source>
        <dbReference type="ARBA" id="ARBA00022801"/>
    </source>
</evidence>
<dbReference type="SUPFAM" id="SSF51445">
    <property type="entry name" value="(Trans)glycosidases"/>
    <property type="match status" value="1"/>
</dbReference>
<evidence type="ECO:0000256" key="6">
    <source>
        <dbReference type="ARBA" id="ARBA00023180"/>
    </source>
</evidence>
<evidence type="ECO:0000256" key="7">
    <source>
        <dbReference type="ARBA" id="ARBA00023295"/>
    </source>
</evidence>
<dbReference type="SUPFAM" id="SSF117100">
    <property type="entry name" value="Beta-galactosidase LacA, domain 3"/>
    <property type="match status" value="1"/>
</dbReference>
<dbReference type="EC" id="3.2.1.23" evidence="3"/>
<dbReference type="InterPro" id="IPR031330">
    <property type="entry name" value="Gly_Hdrlase_35_cat"/>
</dbReference>
<gene>
    <name evidence="10" type="ORF">EOE66_20040</name>
</gene>
<proteinExistence type="inferred from homology"/>
<dbReference type="InterPro" id="IPR018954">
    <property type="entry name" value="Betagal_dom2"/>
</dbReference>
<evidence type="ECO:0000256" key="4">
    <source>
        <dbReference type="ARBA" id="ARBA00022729"/>
    </source>
</evidence>
<dbReference type="InterPro" id="IPR023296">
    <property type="entry name" value="Glyco_hydro_beta-prop_sf"/>
</dbReference>
<name>A0A437RB44_9BURK</name>
<accession>A0A437RB44</accession>
<comment type="similarity">
    <text evidence="2 8">Belongs to the glycosyl hydrolase 35 family.</text>
</comment>
<evidence type="ECO:0000259" key="9">
    <source>
        <dbReference type="SMART" id="SM01029"/>
    </source>
</evidence>
<dbReference type="InterPro" id="IPR008979">
    <property type="entry name" value="Galactose-bd-like_sf"/>
</dbReference>
<evidence type="ECO:0000256" key="2">
    <source>
        <dbReference type="ARBA" id="ARBA00009809"/>
    </source>
</evidence>
<keyword evidence="7" id="KW-0326">Glycosidase</keyword>
<sequence length="1338" mass="145588">MKAVPSSPRAWRRFLGAHLVSHIGLFGVAVGLVLALAAVTVLAQDLPGQTSAHGAVGSTAAPVQAAPRVAGPAKGQRFLISAFAATSQNQLSLFTSKDGSTYTSLHSEVWQPPQGLLRDPSIVRTADGCWAIVYTTGWSGSTFGVARSCKLNDWQHVADVPVDLPGVSNVWAPEWFRDDDGSLSVIVSLSKNGLGGPFAAYRLQPSKPDFSAFGAPQLLRGLEARNPIDTFIVKEGGRYIAFTKHETTKLIERAWADKLEGPWTYDRTGDWAGFGGPLEGQALVRIVDAQGRPGWRLHADSYMDKRYVYSDSFDGLNTWTPRREIVGASGSARHFTVLAEDAAHLEKATAPTGTPRQITWDRYSLMIDGQRQMVWAAEFQPFRLPSPSLWRDVLQKYKAIGLNGVSLYFAWGYHSPHPGHYDFTGVRNLEKLLQIAKEEGLYVMVRPGPYVNAELSMGGFPGWVTRQRGEARTDAPDYQAAAGEWLTQVNAIIARYQLTTGGGTVIAYQLENEQFSVQPKNARHMQFLADKARADGITVPLFHNAASRLPDWTPKNSTAPFANPGPTDLYAFDGYPGGVCDVHGQPGAPSAVPNWGIYGKNIPRVGSLASPHTPGFGAEIGAGWFDYWGSNGTYGCTALRQGVGYQRLFYGSNLINRIVIHSIYMGFGGTTWGWQPAPVVFTSYDYGAPIDEARGLRDKAYGLKALGRFIQAAQPVLAQMDIGPSVAPSDARVKLYHNVNTALQSHVFFAMPFLNTGIDSDIFSFSFEIDTTDGRYRVPQAGSLQIRGQDAKFMLAAVDLQRQRLVYSTSELWSHLRQGAHDLLVLHGRKGEDGETVLRYASRPRLKVLAGSVQQHWDAARGDLRLNHAHQGLIELEIDGGGRAPMRLLIADEPTIAQFWQLQAGADTVLVQSPALPRQAARDGATVALQGDTESPSALRVWAAAEVKALRWNGRPVAVAAAAGASLAARSPLPGPLQPGRDYTLPELSALPWLRRADVGEAQPAFDDSRWRAANAFSSAAQVWSASERGAPVLAMSDYGFHRGDIWYRGRFTTTESTAAAGKPLELQLYYGAGGAGLIQVWLNGQFLGQHELDAGRPFPETTDTFRLLLPALPAGEHVLAVKVRNNGHNWDLFADDAHKEARGLIAASLAPRAGRRHSLPITWKLRGAPEAIGDLTRGPYNNGGLGGEFLGWYLPAAPDRDLSTGWQRVSPQAAPPGPGPYWLRTNFTLNLPEDHDVQLGLAFGDTTVPRSPNAQYRVLIFVNGWHMGQFIAHVGPQRVFVLPPGIVNPRGENTLALVVTSDGEPANALEDVKLVQLRSARGGVPLQVLPPARYLQR</sequence>
<dbReference type="Proteomes" id="UP000285575">
    <property type="component" value="Unassembled WGS sequence"/>
</dbReference>
<dbReference type="InterPro" id="IPR001944">
    <property type="entry name" value="Glycoside_Hdrlase_35"/>
</dbReference>
<evidence type="ECO:0000256" key="8">
    <source>
        <dbReference type="RuleBase" id="RU003679"/>
    </source>
</evidence>
<dbReference type="PRINTS" id="PR00742">
    <property type="entry name" value="GLHYDRLASE35"/>
</dbReference>
<dbReference type="InterPro" id="IPR017853">
    <property type="entry name" value="GH"/>
</dbReference>
<dbReference type="Pfam" id="PF13364">
    <property type="entry name" value="BetaGal_ABD2"/>
    <property type="match status" value="2"/>
</dbReference>
<dbReference type="CDD" id="cd08983">
    <property type="entry name" value="GH43_Bt3655-like"/>
    <property type="match status" value="1"/>
</dbReference>
<comment type="catalytic activity">
    <reaction evidence="1">
        <text>Hydrolysis of terminal non-reducing beta-D-galactose residues in beta-D-galactosides.</text>
        <dbReference type="EC" id="3.2.1.23"/>
    </reaction>
</comment>
<dbReference type="SUPFAM" id="SSF51011">
    <property type="entry name" value="Glycosyl hydrolase domain"/>
    <property type="match status" value="1"/>
</dbReference>
<dbReference type="SUPFAM" id="SSF49785">
    <property type="entry name" value="Galactose-binding domain-like"/>
    <property type="match status" value="2"/>
</dbReference>
<dbReference type="OrthoDB" id="9813184at2"/>
<keyword evidence="11" id="KW-1185">Reference proteome</keyword>
<keyword evidence="6" id="KW-0325">Glycoprotein</keyword>
<dbReference type="Gene3D" id="2.102.20.10">
    <property type="entry name" value="Beta-galactosidase, domain 2"/>
    <property type="match status" value="1"/>
</dbReference>
<dbReference type="Gene3D" id="2.60.390.10">
    <property type="entry name" value="Beta-galactosidase, domain 3"/>
    <property type="match status" value="1"/>
</dbReference>
<evidence type="ECO:0000313" key="10">
    <source>
        <dbReference type="EMBL" id="RVU43942.1"/>
    </source>
</evidence>
<dbReference type="Pfam" id="PF10435">
    <property type="entry name" value="BetaGal_dom2"/>
    <property type="match status" value="1"/>
</dbReference>
<dbReference type="GO" id="GO:0004565">
    <property type="term" value="F:beta-galactosidase activity"/>
    <property type="evidence" value="ECO:0007669"/>
    <property type="project" value="UniProtKB-EC"/>
</dbReference>
<evidence type="ECO:0000313" key="11">
    <source>
        <dbReference type="Proteomes" id="UP000285575"/>
    </source>
</evidence>
<dbReference type="Pfam" id="PF01301">
    <property type="entry name" value="Glyco_hydro_35"/>
    <property type="match status" value="1"/>
</dbReference>
<reference evidence="10 11" key="1">
    <citation type="submission" date="2019-01" db="EMBL/GenBank/DDBJ databases">
        <authorList>
            <person name="Chen W.-M."/>
        </authorList>
    </citation>
    <scope>NUCLEOTIDE SEQUENCE [LARGE SCALE GENOMIC DNA]</scope>
    <source>
        <strain evidence="10 11">KYPY4</strain>
    </source>
</reference>
<evidence type="ECO:0000256" key="1">
    <source>
        <dbReference type="ARBA" id="ARBA00001412"/>
    </source>
</evidence>
<dbReference type="InterPro" id="IPR025300">
    <property type="entry name" value="BetaGal_jelly_roll_dom"/>
</dbReference>
<feature type="domain" description="Beta-galactosidase" evidence="9">
    <location>
        <begin position="715"/>
        <end position="899"/>
    </location>
</feature>
<dbReference type="RefSeq" id="WP_128230502.1">
    <property type="nucleotide sequence ID" value="NZ_SACR01000006.1"/>
</dbReference>
<dbReference type="SMART" id="SM01029">
    <property type="entry name" value="BetaGal_dom2"/>
    <property type="match status" value="1"/>
</dbReference>
<evidence type="ECO:0000256" key="3">
    <source>
        <dbReference type="ARBA" id="ARBA00012756"/>
    </source>
</evidence>
<organism evidence="10 11">
    <name type="scientific">Rubrivivax rivuli</name>
    <dbReference type="NCBI Taxonomy" id="1862385"/>
    <lineage>
        <taxon>Bacteria</taxon>
        <taxon>Pseudomonadati</taxon>
        <taxon>Pseudomonadota</taxon>
        <taxon>Betaproteobacteria</taxon>
        <taxon>Burkholderiales</taxon>
        <taxon>Sphaerotilaceae</taxon>
        <taxon>Rubrivivax</taxon>
    </lineage>
</organism>
<dbReference type="Gene3D" id="2.60.120.260">
    <property type="entry name" value="Galactose-binding domain-like"/>
    <property type="match status" value="2"/>
</dbReference>
<dbReference type="InterPro" id="IPR037110">
    <property type="entry name" value="Betagal_dom2_sf"/>
</dbReference>
<dbReference type="Pfam" id="PF13363">
    <property type="entry name" value="BetaGal_dom3"/>
    <property type="match status" value="1"/>
</dbReference>
<dbReference type="InterPro" id="IPR036833">
    <property type="entry name" value="BetaGal_dom3_sf"/>
</dbReference>